<dbReference type="Pfam" id="PF02626">
    <property type="entry name" value="CT_A_B"/>
    <property type="match status" value="1"/>
</dbReference>
<dbReference type="Proteomes" id="UP001143391">
    <property type="component" value="Unassembled WGS sequence"/>
</dbReference>
<feature type="domain" description="Carboxyltransferase" evidence="4">
    <location>
        <begin position="29"/>
        <end position="308"/>
    </location>
</feature>
<accession>A0ABT5Y9N5</accession>
<dbReference type="InterPro" id="IPR003778">
    <property type="entry name" value="CT_A_B"/>
</dbReference>
<evidence type="ECO:0000259" key="4">
    <source>
        <dbReference type="SMART" id="SM00797"/>
    </source>
</evidence>
<evidence type="ECO:0000313" key="5">
    <source>
        <dbReference type="EMBL" id="MDF0750266.1"/>
    </source>
</evidence>
<dbReference type="Gene3D" id="2.40.100.10">
    <property type="entry name" value="Cyclophilin-like"/>
    <property type="match status" value="1"/>
</dbReference>
<dbReference type="RefSeq" id="WP_275705797.1">
    <property type="nucleotide sequence ID" value="NZ_JANCMW010000004.1"/>
</dbReference>
<evidence type="ECO:0000256" key="2">
    <source>
        <dbReference type="ARBA" id="ARBA00022801"/>
    </source>
</evidence>
<dbReference type="PANTHER" id="PTHR43309:SF4">
    <property type="entry name" value="CARBOXYLTRANSFERASE DOMAIN-CONTAINING PROTEIN"/>
    <property type="match status" value="1"/>
</dbReference>
<sequence length="324" mass="35127">MTSAIPGLRVLSPGPKTTIQDTGRTGYRRHGLAAGGAVDLHAYAWANKLLDNPFNAACAEIVMGGFRAVAEGDVTIAIAGANSPVSINGRPVGSWQSHQLKSGDELDIGYTRSGRFLYLAMAGGIDSAIRFGSRSIVVREKLDGSEPLREGEILRRLAPSPEQSSDIRQVPERFRGQYDDTLTLRLIPGYQIDSFSQDQLLRLTTSSYTISEQSDRMGFRLDGTPMADVPPGIVSEGIAIGAVQVPGDGLPIALLNDCQTIGGYPKPGVIAALDCGRLAQRLPGQTVRFRFADIADIQNERRLFHLHFVRTNWDESGNALHWTL</sequence>
<evidence type="ECO:0000256" key="1">
    <source>
        <dbReference type="ARBA" id="ARBA00022741"/>
    </source>
</evidence>
<comment type="caution">
    <text evidence="5">The sequence shown here is derived from an EMBL/GenBank/DDBJ whole genome shotgun (WGS) entry which is preliminary data.</text>
</comment>
<dbReference type="SMART" id="SM00797">
    <property type="entry name" value="AHS2"/>
    <property type="match status" value="1"/>
</dbReference>
<proteinExistence type="predicted"/>
<protein>
    <submittedName>
        <fullName evidence="5">Biotin-dependent carboxyltransferase family protein</fullName>
    </submittedName>
</protein>
<gene>
    <name evidence="5" type="ORF">NLU14_08490</name>
</gene>
<dbReference type="InterPro" id="IPR029000">
    <property type="entry name" value="Cyclophilin-like_dom_sf"/>
</dbReference>
<keyword evidence="3" id="KW-0067">ATP-binding</keyword>
<keyword evidence="1" id="KW-0547">Nucleotide-binding</keyword>
<evidence type="ECO:0000313" key="6">
    <source>
        <dbReference type="Proteomes" id="UP001143391"/>
    </source>
</evidence>
<reference evidence="5" key="1">
    <citation type="submission" date="2022-07" db="EMBL/GenBank/DDBJ databases">
        <title>Marinobacter iranensis a new bacterium isolate from a hipersaline lake in Iran.</title>
        <authorList>
            <person name="Mohammad A.M.A."/>
            <person name="Cristina S.-P."/>
            <person name="Antonio V."/>
        </authorList>
    </citation>
    <scope>NUCLEOTIDE SEQUENCE</scope>
    <source>
        <strain evidence="5">71-i</strain>
    </source>
</reference>
<keyword evidence="6" id="KW-1185">Reference proteome</keyword>
<dbReference type="PANTHER" id="PTHR43309">
    <property type="entry name" value="5-OXOPROLINASE SUBUNIT C"/>
    <property type="match status" value="1"/>
</dbReference>
<dbReference type="SUPFAM" id="SSF50891">
    <property type="entry name" value="Cyclophilin-like"/>
    <property type="match status" value="1"/>
</dbReference>
<organism evidence="5 6">
    <name type="scientific">Marinobacter iranensis</name>
    <dbReference type="NCBI Taxonomy" id="2962607"/>
    <lineage>
        <taxon>Bacteria</taxon>
        <taxon>Pseudomonadati</taxon>
        <taxon>Pseudomonadota</taxon>
        <taxon>Gammaproteobacteria</taxon>
        <taxon>Pseudomonadales</taxon>
        <taxon>Marinobacteraceae</taxon>
        <taxon>Marinobacter</taxon>
    </lineage>
</organism>
<evidence type="ECO:0000256" key="3">
    <source>
        <dbReference type="ARBA" id="ARBA00022840"/>
    </source>
</evidence>
<name>A0ABT5Y9N5_9GAMM</name>
<dbReference type="InterPro" id="IPR052708">
    <property type="entry name" value="PxpC"/>
</dbReference>
<dbReference type="EMBL" id="JANCMW010000004">
    <property type="protein sequence ID" value="MDF0750266.1"/>
    <property type="molecule type" value="Genomic_DNA"/>
</dbReference>
<keyword evidence="2" id="KW-0378">Hydrolase</keyword>